<keyword evidence="7" id="KW-0325">Glycoprotein</keyword>
<evidence type="ECO:0000256" key="9">
    <source>
        <dbReference type="SAM" id="MobiDB-lite"/>
    </source>
</evidence>
<sequence length="382" mass="42223">MVKVEIINLVRAGLAPPFRPELPNINAADLDPGMVTLMKDCWAEDPKARPIIGHVKRAVKQIGRGKEGSLLDHALKMMDKYSSSLETTIADRTRQLTEETKKADILLYKFLPKPVADRLKSGCSVDPEAYDSVTILFSDVADFDSIAAKSSPLQLCSLLNDIYYTLDEIIDDYNVFKVRKNLDYRNKLILEFKQIRITVQTINDVYMMASGLKTGKENDLPPTRHGVKANADACGKMHVAVAANLALHIQLTMTNYIIPHLPKERMKIRMGIHTGPAISGVIGSVSPQYCLFGDTVNIASKLLEFGKGSCIHISESTNTYLTEVIGGFVTKPRGEIEGTGTFFTFWLLGKKVKSIEDKTNISTEEDLPSPRRHGDSGAGEHS</sequence>
<dbReference type="Pfam" id="PF00211">
    <property type="entry name" value="Guanylate_cyc"/>
    <property type="match status" value="1"/>
</dbReference>
<evidence type="ECO:0000256" key="7">
    <source>
        <dbReference type="ARBA" id="ARBA00023180"/>
    </source>
</evidence>
<feature type="domain" description="Guanylate cyclase" evidence="10">
    <location>
        <begin position="134"/>
        <end position="303"/>
    </location>
</feature>
<dbReference type="GO" id="GO:0005886">
    <property type="term" value="C:plasma membrane"/>
    <property type="evidence" value="ECO:0007669"/>
    <property type="project" value="TreeGrafter"/>
</dbReference>
<dbReference type="PANTHER" id="PTHR11920:SF501">
    <property type="entry name" value="GUANYLATE CYCLASE 32E"/>
    <property type="match status" value="1"/>
</dbReference>
<dbReference type="InterPro" id="IPR050401">
    <property type="entry name" value="Cyclic_nucleotide_synthase"/>
</dbReference>
<dbReference type="GO" id="GO:0004383">
    <property type="term" value="F:guanylate cyclase activity"/>
    <property type="evidence" value="ECO:0007669"/>
    <property type="project" value="UniProtKB-EC"/>
</dbReference>
<dbReference type="SUPFAM" id="SSF55073">
    <property type="entry name" value="Nucleotide cyclase"/>
    <property type="match status" value="1"/>
</dbReference>
<dbReference type="GO" id="GO:0001653">
    <property type="term" value="F:peptide receptor activity"/>
    <property type="evidence" value="ECO:0007669"/>
    <property type="project" value="TreeGrafter"/>
</dbReference>
<feature type="region of interest" description="Disordered" evidence="9">
    <location>
        <begin position="359"/>
        <end position="382"/>
    </location>
</feature>
<dbReference type="InterPro" id="IPR001054">
    <property type="entry name" value="A/G_cyclase"/>
</dbReference>
<organism evidence="11 12">
    <name type="scientific">Romanomermis culicivorax</name>
    <name type="common">Nematode worm</name>
    <dbReference type="NCBI Taxonomy" id="13658"/>
    <lineage>
        <taxon>Eukaryota</taxon>
        <taxon>Metazoa</taxon>
        <taxon>Ecdysozoa</taxon>
        <taxon>Nematoda</taxon>
        <taxon>Enoplea</taxon>
        <taxon>Dorylaimia</taxon>
        <taxon>Mermithida</taxon>
        <taxon>Mermithoidea</taxon>
        <taxon>Mermithidae</taxon>
        <taxon>Romanomermis</taxon>
    </lineage>
</organism>
<evidence type="ECO:0000256" key="8">
    <source>
        <dbReference type="ARBA" id="ARBA00023239"/>
    </source>
</evidence>
<dbReference type="GO" id="GO:0007168">
    <property type="term" value="P:receptor guanylyl cyclase signaling pathway"/>
    <property type="evidence" value="ECO:0007669"/>
    <property type="project" value="TreeGrafter"/>
</dbReference>
<evidence type="ECO:0000259" key="10">
    <source>
        <dbReference type="PROSITE" id="PS50125"/>
    </source>
</evidence>
<reference evidence="12" key="1">
    <citation type="submission" date="2022-11" db="UniProtKB">
        <authorList>
            <consortium name="WormBaseParasite"/>
        </authorList>
    </citation>
    <scope>IDENTIFICATION</scope>
</reference>
<dbReference type="SMART" id="SM00044">
    <property type="entry name" value="CYCc"/>
    <property type="match status" value="1"/>
</dbReference>
<dbReference type="Gene3D" id="3.30.70.1230">
    <property type="entry name" value="Nucleotide cyclase"/>
    <property type="match status" value="1"/>
</dbReference>
<accession>A0A915JK97</accession>
<keyword evidence="3" id="KW-0812">Transmembrane</keyword>
<dbReference type="WBParaSite" id="nRc.2.0.1.t26497-RA">
    <property type="protein sequence ID" value="nRc.2.0.1.t26497-RA"/>
    <property type="gene ID" value="nRc.2.0.1.g26497"/>
</dbReference>
<evidence type="ECO:0000313" key="11">
    <source>
        <dbReference type="Proteomes" id="UP000887565"/>
    </source>
</evidence>
<dbReference type="GO" id="GO:0035556">
    <property type="term" value="P:intracellular signal transduction"/>
    <property type="evidence" value="ECO:0007669"/>
    <property type="project" value="InterPro"/>
</dbReference>
<dbReference type="PANTHER" id="PTHR11920">
    <property type="entry name" value="GUANYLYL CYCLASE"/>
    <property type="match status" value="1"/>
</dbReference>
<keyword evidence="11" id="KW-1185">Reference proteome</keyword>
<evidence type="ECO:0000313" key="12">
    <source>
        <dbReference type="WBParaSite" id="nRc.2.0.1.t26497-RA"/>
    </source>
</evidence>
<dbReference type="PROSITE" id="PS50125">
    <property type="entry name" value="GUANYLATE_CYCLASE_2"/>
    <property type="match status" value="1"/>
</dbReference>
<evidence type="ECO:0000256" key="1">
    <source>
        <dbReference type="ARBA" id="ARBA00001436"/>
    </source>
</evidence>
<keyword evidence="6" id="KW-0472">Membrane</keyword>
<dbReference type="Proteomes" id="UP000887565">
    <property type="component" value="Unplaced"/>
</dbReference>
<name>A0A915JK97_ROMCU</name>
<protein>
    <submittedName>
        <fullName evidence="12">Guanylate cyclase domain-containing protein</fullName>
    </submittedName>
</protein>
<comment type="catalytic activity">
    <reaction evidence="1">
        <text>GTP = 3',5'-cyclic GMP + diphosphate</text>
        <dbReference type="Rhea" id="RHEA:13665"/>
        <dbReference type="ChEBI" id="CHEBI:33019"/>
        <dbReference type="ChEBI" id="CHEBI:37565"/>
        <dbReference type="ChEBI" id="CHEBI:57746"/>
        <dbReference type="EC" id="4.6.1.2"/>
    </reaction>
</comment>
<dbReference type="Gene3D" id="1.10.510.10">
    <property type="entry name" value="Transferase(Phosphotransferase) domain 1"/>
    <property type="match status" value="1"/>
</dbReference>
<evidence type="ECO:0000256" key="2">
    <source>
        <dbReference type="ARBA" id="ARBA00004370"/>
    </source>
</evidence>
<dbReference type="AlphaFoldDB" id="A0A915JK97"/>
<evidence type="ECO:0000256" key="3">
    <source>
        <dbReference type="ARBA" id="ARBA00022692"/>
    </source>
</evidence>
<keyword evidence="5" id="KW-1133">Transmembrane helix</keyword>
<keyword evidence="8" id="KW-0456">Lyase</keyword>
<evidence type="ECO:0000256" key="4">
    <source>
        <dbReference type="ARBA" id="ARBA00022741"/>
    </source>
</evidence>
<dbReference type="GO" id="GO:0004016">
    <property type="term" value="F:adenylate cyclase activity"/>
    <property type="evidence" value="ECO:0007669"/>
    <property type="project" value="TreeGrafter"/>
</dbReference>
<keyword evidence="4" id="KW-0547">Nucleotide-binding</keyword>
<proteinExistence type="predicted"/>
<feature type="compositionally biased region" description="Basic and acidic residues" evidence="9">
    <location>
        <begin position="368"/>
        <end position="382"/>
    </location>
</feature>
<evidence type="ECO:0000256" key="6">
    <source>
        <dbReference type="ARBA" id="ARBA00023136"/>
    </source>
</evidence>
<comment type="subcellular location">
    <subcellularLocation>
        <location evidence="2">Membrane</location>
    </subcellularLocation>
</comment>
<dbReference type="GO" id="GO:0000166">
    <property type="term" value="F:nucleotide binding"/>
    <property type="evidence" value="ECO:0007669"/>
    <property type="project" value="UniProtKB-KW"/>
</dbReference>
<dbReference type="InterPro" id="IPR029787">
    <property type="entry name" value="Nucleotide_cyclase"/>
</dbReference>
<dbReference type="CDD" id="cd07302">
    <property type="entry name" value="CHD"/>
    <property type="match status" value="1"/>
</dbReference>
<evidence type="ECO:0000256" key="5">
    <source>
        <dbReference type="ARBA" id="ARBA00022989"/>
    </source>
</evidence>